<name>A0AAU7VXY5_9MICO</name>
<dbReference type="AlphaFoldDB" id="A0AAU7VXY5"/>
<keyword evidence="2" id="KW-0479">Metal-binding</keyword>
<dbReference type="SUPFAM" id="SSF48264">
    <property type="entry name" value="Cytochrome P450"/>
    <property type="match status" value="1"/>
</dbReference>
<dbReference type="GO" id="GO:0016705">
    <property type="term" value="F:oxidoreductase activity, acting on paired donors, with incorporation or reduction of molecular oxygen"/>
    <property type="evidence" value="ECO:0007669"/>
    <property type="project" value="InterPro"/>
</dbReference>
<proteinExistence type="inferred from homology"/>
<keyword evidence="2" id="KW-0560">Oxidoreductase</keyword>
<dbReference type="GO" id="GO:0005506">
    <property type="term" value="F:iron ion binding"/>
    <property type="evidence" value="ECO:0007669"/>
    <property type="project" value="InterPro"/>
</dbReference>
<dbReference type="Pfam" id="PF00067">
    <property type="entry name" value="p450"/>
    <property type="match status" value="1"/>
</dbReference>
<keyword evidence="2" id="KW-0503">Monooxygenase</keyword>
<evidence type="ECO:0000256" key="2">
    <source>
        <dbReference type="RuleBase" id="RU000461"/>
    </source>
</evidence>
<keyword evidence="2" id="KW-0349">Heme</keyword>
<organism evidence="3">
    <name type="scientific">Microbacterium sp. A8/3-1</name>
    <dbReference type="NCBI Taxonomy" id="3160749"/>
    <lineage>
        <taxon>Bacteria</taxon>
        <taxon>Bacillati</taxon>
        <taxon>Actinomycetota</taxon>
        <taxon>Actinomycetes</taxon>
        <taxon>Micrococcales</taxon>
        <taxon>Microbacteriaceae</taxon>
        <taxon>Microbacterium</taxon>
    </lineage>
</organism>
<dbReference type="InterPro" id="IPR036396">
    <property type="entry name" value="Cyt_P450_sf"/>
</dbReference>
<gene>
    <name evidence="3" type="ORF">ABS642_21210</name>
</gene>
<dbReference type="GO" id="GO:0020037">
    <property type="term" value="F:heme binding"/>
    <property type="evidence" value="ECO:0007669"/>
    <property type="project" value="InterPro"/>
</dbReference>
<dbReference type="PROSITE" id="PS00086">
    <property type="entry name" value="CYTOCHROME_P450"/>
    <property type="match status" value="1"/>
</dbReference>
<dbReference type="InterPro" id="IPR001128">
    <property type="entry name" value="Cyt_P450"/>
</dbReference>
<dbReference type="PRINTS" id="PR00359">
    <property type="entry name" value="BP450"/>
</dbReference>
<evidence type="ECO:0000256" key="1">
    <source>
        <dbReference type="ARBA" id="ARBA00010617"/>
    </source>
</evidence>
<reference evidence="3" key="1">
    <citation type="submission" date="2024-06" db="EMBL/GenBank/DDBJ databases">
        <title>Draft genome sequence of Microbacterium sp. strain A8/3-1, isolated from Oxytropis tragacanthoides Fisch. ex DC. Root nodules in the Altai region of Russia.</title>
        <authorList>
            <person name="Sazanova A."/>
            <person name="Guro P."/>
            <person name="Kuznetsova I."/>
            <person name="Belimov A."/>
            <person name="Safronova V."/>
        </authorList>
    </citation>
    <scope>NUCLEOTIDE SEQUENCE</scope>
    <source>
        <strain evidence="3">A8/3-1</strain>
    </source>
</reference>
<comment type="similarity">
    <text evidence="1 2">Belongs to the cytochrome P450 family.</text>
</comment>
<dbReference type="RefSeq" id="WP_350351658.1">
    <property type="nucleotide sequence ID" value="NZ_CP158357.1"/>
</dbReference>
<protein>
    <submittedName>
        <fullName evidence="3">Cytochrome P450</fullName>
    </submittedName>
</protein>
<sequence length="397" mass="43058">MTVVEAPVADWVDVQELLRDPYPIYRRLTTEVPVAWVPALSRYLVTSYDLCRAVEEDQELFSASVTGAGATMVRALGGTPMLRKDDPEHAADRAPLNPVLRPRSLKQAWQPRFAATALKYVDVLKEIGPDAANLDRDFAAPVASQNLIDLIGIPSASVEDMRRWSSSFVAATGNLLDDPGLWQEAEASQAEVEIALADLIPRYRAQPNASILSALANSDLSREDIAANVKLAISGGMNEPQHAITTSVHALSIFPSQRSAVLDDPTLWPAVFDEAIRWISPIGMYPRETTRATNLGGVDLPAGASIGVVVGAANRDPAHLENPELFDLARGRTPHLAFGSGVHLCAGHWAARLSIGETAVPTLFRELPGLKVDMRRPSSFVGWVFRGASELPVTWDH</sequence>
<evidence type="ECO:0000313" key="3">
    <source>
        <dbReference type="EMBL" id="XBX78390.1"/>
    </source>
</evidence>
<dbReference type="EMBL" id="CP158357">
    <property type="protein sequence ID" value="XBX78390.1"/>
    <property type="molecule type" value="Genomic_DNA"/>
</dbReference>
<dbReference type="GO" id="GO:0004497">
    <property type="term" value="F:monooxygenase activity"/>
    <property type="evidence" value="ECO:0007669"/>
    <property type="project" value="UniProtKB-KW"/>
</dbReference>
<dbReference type="InterPro" id="IPR002397">
    <property type="entry name" value="Cyt_P450_B"/>
</dbReference>
<dbReference type="InterPro" id="IPR017972">
    <property type="entry name" value="Cyt_P450_CS"/>
</dbReference>
<dbReference type="PANTHER" id="PTHR46696:SF1">
    <property type="entry name" value="CYTOCHROME P450 YJIB-RELATED"/>
    <property type="match status" value="1"/>
</dbReference>
<accession>A0AAU7VXY5</accession>
<keyword evidence="2" id="KW-0408">Iron</keyword>
<dbReference type="Gene3D" id="1.10.630.10">
    <property type="entry name" value="Cytochrome P450"/>
    <property type="match status" value="1"/>
</dbReference>
<dbReference type="PANTHER" id="PTHR46696">
    <property type="entry name" value="P450, PUTATIVE (EUROFUNG)-RELATED"/>
    <property type="match status" value="1"/>
</dbReference>